<dbReference type="RefSeq" id="WP_077378089.1">
    <property type="nucleotide sequence ID" value="NZ_CP017114.1"/>
</dbReference>
<dbReference type="InterPro" id="IPR001737">
    <property type="entry name" value="KsgA/Erm"/>
</dbReference>
<dbReference type="PROSITE" id="PS01131">
    <property type="entry name" value="RRNA_A_DIMETH"/>
    <property type="match status" value="1"/>
</dbReference>
<comment type="similarity">
    <text evidence="7">Belongs to the class I-like SAM-binding methyltransferase superfamily. rRNA adenine N(6)-methyltransferase family. RsmA subfamily.</text>
</comment>
<comment type="function">
    <text evidence="7">Specifically dimethylates two adjacent adenosines (A1518 and A1519) in the loop of a conserved hairpin near the 3'-end of 16S rRNA in the 30S particle. May play a critical role in biogenesis of 30S subunits.</text>
</comment>
<dbReference type="PANTHER" id="PTHR11727:SF7">
    <property type="entry name" value="DIMETHYLADENOSINE TRANSFERASE-RELATED"/>
    <property type="match status" value="1"/>
</dbReference>
<gene>
    <name evidence="7 11" type="primary">rsmA</name>
    <name evidence="7" type="synonym">ksgA</name>
    <name evidence="11" type="ORF">V6243_15600</name>
</gene>
<feature type="region of interest" description="Disordered" evidence="9">
    <location>
        <begin position="266"/>
        <end position="302"/>
    </location>
</feature>
<evidence type="ECO:0000256" key="4">
    <source>
        <dbReference type="ARBA" id="ARBA00022679"/>
    </source>
</evidence>
<reference evidence="11 12" key="1">
    <citation type="submission" date="2024-02" db="EMBL/GenBank/DDBJ databases">
        <title>Bacteria isolated from the canopy kelp, Nereocystis luetkeana.</title>
        <authorList>
            <person name="Pfister C.A."/>
            <person name="Younker I.T."/>
            <person name="Light S.H."/>
        </authorList>
    </citation>
    <scope>NUCLEOTIDE SEQUENCE [LARGE SCALE GENOMIC DNA]</scope>
    <source>
        <strain evidence="11 12">TI.5.07</strain>
    </source>
</reference>
<dbReference type="HAMAP" id="MF_00607">
    <property type="entry name" value="16SrRNA_methyltr_A"/>
    <property type="match status" value="1"/>
</dbReference>
<keyword evidence="4 7" id="KW-0808">Transferase</keyword>
<dbReference type="EC" id="2.1.1.182" evidence="7"/>
<feature type="binding site" evidence="7 8">
    <location>
        <position position="90"/>
    </location>
    <ligand>
        <name>S-adenosyl-L-methionine</name>
        <dbReference type="ChEBI" id="CHEBI:59789"/>
    </ligand>
</feature>
<dbReference type="InterPro" id="IPR020596">
    <property type="entry name" value="rRNA_Ade_Mease_Trfase_CS"/>
</dbReference>
<evidence type="ECO:0000256" key="5">
    <source>
        <dbReference type="ARBA" id="ARBA00022691"/>
    </source>
</evidence>
<protein>
    <recommendedName>
        <fullName evidence="7">Ribosomal RNA small subunit methyltransferase A</fullName>
        <ecNumber evidence="7">2.1.1.182</ecNumber>
    </recommendedName>
    <alternativeName>
        <fullName evidence="7">16S rRNA (adenine(1518)-N(6)/adenine(1519)-N(6))-dimethyltransferase</fullName>
    </alternativeName>
    <alternativeName>
        <fullName evidence="7">16S rRNA dimethyladenosine transferase</fullName>
    </alternativeName>
    <alternativeName>
        <fullName evidence="7">16S rRNA dimethylase</fullName>
    </alternativeName>
    <alternativeName>
        <fullName evidence="7">S-adenosylmethionine-6-N', N'-adenosyl(rRNA) dimethyltransferase</fullName>
    </alternativeName>
</protein>
<comment type="caution">
    <text evidence="11">The sequence shown here is derived from an EMBL/GenBank/DDBJ whole genome shotgun (WGS) entry which is preliminary data.</text>
</comment>
<comment type="subcellular location">
    <subcellularLocation>
        <location evidence="7">Cytoplasm</location>
    </subcellularLocation>
</comment>
<evidence type="ECO:0000256" key="1">
    <source>
        <dbReference type="ARBA" id="ARBA00022490"/>
    </source>
</evidence>
<evidence type="ECO:0000256" key="9">
    <source>
        <dbReference type="SAM" id="MobiDB-lite"/>
    </source>
</evidence>
<dbReference type="Gene3D" id="1.10.8.100">
    <property type="entry name" value="Ribosomal RNA adenine dimethylase-like, domain 2"/>
    <property type="match status" value="1"/>
</dbReference>
<dbReference type="InterPro" id="IPR011530">
    <property type="entry name" value="rRNA_adenine_dimethylase"/>
</dbReference>
<keyword evidence="6 7" id="KW-0694">RNA-binding</keyword>
<keyword evidence="1 7" id="KW-0963">Cytoplasm</keyword>
<dbReference type="SMART" id="SM00650">
    <property type="entry name" value="rADc"/>
    <property type="match status" value="1"/>
</dbReference>
<dbReference type="InterPro" id="IPR020598">
    <property type="entry name" value="rRNA_Ade_methylase_Trfase_N"/>
</dbReference>
<dbReference type="EMBL" id="JBAKAP010000021">
    <property type="protein sequence ID" value="MEL0618250.1"/>
    <property type="molecule type" value="Genomic_DNA"/>
</dbReference>
<evidence type="ECO:0000259" key="10">
    <source>
        <dbReference type="SMART" id="SM00650"/>
    </source>
</evidence>
<evidence type="ECO:0000256" key="7">
    <source>
        <dbReference type="HAMAP-Rule" id="MF_00607"/>
    </source>
</evidence>
<dbReference type="Proteomes" id="UP001378242">
    <property type="component" value="Unassembled WGS sequence"/>
</dbReference>
<evidence type="ECO:0000256" key="6">
    <source>
        <dbReference type="ARBA" id="ARBA00022884"/>
    </source>
</evidence>
<feature type="binding site" evidence="7 8">
    <location>
        <position position="65"/>
    </location>
    <ligand>
        <name>S-adenosyl-L-methionine</name>
        <dbReference type="ChEBI" id="CHEBI:59789"/>
    </ligand>
</feature>
<sequence length="302" mass="33214">MSQHFPAHRARKRFGQNFLQDLGVISRIVRAIRPAEGERLVEIGPGQGALTGPLLEAAGKLEVIELDRDLIPGLRVQFFNYPDFVIHEGDALRFDFPALVGDGPALRVVGNLPYNISTPLIFHLLEARGAIADMHFMLQKEVVERLAAEPGGTDWGRLSVMTQYYCAVENLFLVPPSAFFPAPKVDSAIVRLVPHAELPHPATDEKLLAIIVREAFSQRRKTLRNNFKGRIDAEQLTALGIDPSRRPQTLTVAELVMITNHLSAQGMTASQADSAPRKRPRSNVGHGEVTTSQAATDSDHDA</sequence>
<evidence type="ECO:0000313" key="12">
    <source>
        <dbReference type="Proteomes" id="UP001378242"/>
    </source>
</evidence>
<dbReference type="InterPro" id="IPR023165">
    <property type="entry name" value="rRNA_Ade_diMease-like_C"/>
</dbReference>
<dbReference type="PROSITE" id="PS51689">
    <property type="entry name" value="SAM_RNA_A_N6_MT"/>
    <property type="match status" value="1"/>
</dbReference>
<accession>A0ABU9GJI0</accession>
<keyword evidence="12" id="KW-1185">Reference proteome</keyword>
<name>A0ABU9GJI0_COBMA</name>
<dbReference type="Pfam" id="PF00398">
    <property type="entry name" value="RrnaAD"/>
    <property type="match status" value="1"/>
</dbReference>
<dbReference type="PANTHER" id="PTHR11727">
    <property type="entry name" value="DIMETHYLADENOSINE TRANSFERASE"/>
    <property type="match status" value="1"/>
</dbReference>
<feature type="binding site" evidence="7 8">
    <location>
        <position position="19"/>
    </location>
    <ligand>
        <name>S-adenosyl-L-methionine</name>
        <dbReference type="ChEBI" id="CHEBI:59789"/>
    </ligand>
</feature>
<comment type="catalytic activity">
    <reaction evidence="7">
        <text>adenosine(1518)/adenosine(1519) in 16S rRNA + 4 S-adenosyl-L-methionine = N(6)-dimethyladenosine(1518)/N(6)-dimethyladenosine(1519) in 16S rRNA + 4 S-adenosyl-L-homocysteine + 4 H(+)</text>
        <dbReference type="Rhea" id="RHEA:19609"/>
        <dbReference type="Rhea" id="RHEA-COMP:10232"/>
        <dbReference type="Rhea" id="RHEA-COMP:10233"/>
        <dbReference type="ChEBI" id="CHEBI:15378"/>
        <dbReference type="ChEBI" id="CHEBI:57856"/>
        <dbReference type="ChEBI" id="CHEBI:59789"/>
        <dbReference type="ChEBI" id="CHEBI:74411"/>
        <dbReference type="ChEBI" id="CHEBI:74493"/>
        <dbReference type="EC" id="2.1.1.182"/>
    </reaction>
</comment>
<evidence type="ECO:0000313" key="11">
    <source>
        <dbReference type="EMBL" id="MEL0618250.1"/>
    </source>
</evidence>
<proteinExistence type="inferred from homology"/>
<dbReference type="NCBIfam" id="TIGR00755">
    <property type="entry name" value="ksgA"/>
    <property type="match status" value="1"/>
</dbReference>
<feature type="binding site" evidence="7 8">
    <location>
        <position position="111"/>
    </location>
    <ligand>
        <name>S-adenosyl-L-methionine</name>
        <dbReference type="ChEBI" id="CHEBI:59789"/>
    </ligand>
</feature>
<feature type="domain" description="Ribosomal RNA adenine methylase transferase N-terminal" evidence="10">
    <location>
        <begin position="24"/>
        <end position="196"/>
    </location>
</feature>
<feature type="binding site" evidence="7 8">
    <location>
        <position position="44"/>
    </location>
    <ligand>
        <name>S-adenosyl-L-methionine</name>
        <dbReference type="ChEBI" id="CHEBI:59789"/>
    </ligand>
</feature>
<organism evidence="11 12">
    <name type="scientific">Cobetia marina</name>
    <name type="common">Deleya marina</name>
    <dbReference type="NCBI Taxonomy" id="28258"/>
    <lineage>
        <taxon>Bacteria</taxon>
        <taxon>Pseudomonadati</taxon>
        <taxon>Pseudomonadota</taxon>
        <taxon>Gammaproteobacteria</taxon>
        <taxon>Oceanospirillales</taxon>
        <taxon>Halomonadaceae</taxon>
        <taxon>Cobetia</taxon>
    </lineage>
</organism>
<dbReference type="Gene3D" id="3.40.50.150">
    <property type="entry name" value="Vaccinia Virus protein VP39"/>
    <property type="match status" value="1"/>
</dbReference>
<evidence type="ECO:0000256" key="8">
    <source>
        <dbReference type="PROSITE-ProRule" id="PRU01026"/>
    </source>
</evidence>
<keyword evidence="3 7" id="KW-0489">Methyltransferase</keyword>
<keyword evidence="5 7" id="KW-0949">S-adenosyl-L-methionine</keyword>
<dbReference type="InterPro" id="IPR029063">
    <property type="entry name" value="SAM-dependent_MTases_sf"/>
</dbReference>
<dbReference type="SUPFAM" id="SSF53335">
    <property type="entry name" value="S-adenosyl-L-methionine-dependent methyltransferases"/>
    <property type="match status" value="1"/>
</dbReference>
<keyword evidence="2 7" id="KW-0698">rRNA processing</keyword>
<evidence type="ECO:0000256" key="3">
    <source>
        <dbReference type="ARBA" id="ARBA00022603"/>
    </source>
</evidence>
<feature type="binding site" evidence="7 8">
    <location>
        <position position="17"/>
    </location>
    <ligand>
        <name>S-adenosyl-L-methionine</name>
        <dbReference type="ChEBI" id="CHEBI:59789"/>
    </ligand>
</feature>
<dbReference type="GO" id="GO:0052908">
    <property type="term" value="F:16S rRNA (adenine(1518)-N(6)/adenine(1519)-N(6))-dimethyltransferase activity"/>
    <property type="evidence" value="ECO:0007669"/>
    <property type="project" value="UniProtKB-EC"/>
</dbReference>
<dbReference type="GeneID" id="43176615"/>
<evidence type="ECO:0000256" key="2">
    <source>
        <dbReference type="ARBA" id="ARBA00022552"/>
    </source>
</evidence>